<organism evidence="6 7">
    <name type="scientific">Dorea longicatena</name>
    <dbReference type="NCBI Taxonomy" id="88431"/>
    <lineage>
        <taxon>Bacteria</taxon>
        <taxon>Bacillati</taxon>
        <taxon>Bacillota</taxon>
        <taxon>Clostridia</taxon>
        <taxon>Lachnospirales</taxon>
        <taxon>Lachnospiraceae</taxon>
        <taxon>Dorea</taxon>
    </lineage>
</organism>
<dbReference type="PANTHER" id="PTHR21294">
    <property type="entry name" value="ELECTRON TRANSFER FLAVOPROTEIN BETA-SUBUNIT"/>
    <property type="match status" value="1"/>
</dbReference>
<dbReference type="EMBL" id="CABHNM010000022">
    <property type="protein sequence ID" value="VUW97234.1"/>
    <property type="molecule type" value="Genomic_DNA"/>
</dbReference>
<sequence>MRILGCFKVVSDYDLVADEDWIPDEQLHIDTGYVKLLWNCYDEGALEMMLKLSDLSEGFGVVYELNALTVGKKKYENFLKILYALGFEHVARAESEEDKVFVPEEIAGIITYYVQKEQKQDVIVMGTGSSDGNNRKTPYLTAEKLGWPCITQVIGMEPVDEEHLKVISETADGKRIWTVKTPCVLAVGNAPCAYLRVPTLKDKMSRGKRPIEYVTEFSGEKEDSGVELVDLHIVEHNRDAKVIEGETPTEKAAAFYENYLKGWLKEL</sequence>
<dbReference type="RefSeq" id="WP_144100011.1">
    <property type="nucleotide sequence ID" value="NZ_CABHNM010000022.1"/>
</dbReference>
<dbReference type="InterPro" id="IPR012255">
    <property type="entry name" value="ETF_b"/>
</dbReference>
<dbReference type="GO" id="GO:0009055">
    <property type="term" value="F:electron transfer activity"/>
    <property type="evidence" value="ECO:0007669"/>
    <property type="project" value="InterPro"/>
</dbReference>
<protein>
    <submittedName>
        <fullName evidence="6">Electron transfer flavoprotein subunit beta</fullName>
    </submittedName>
</protein>
<evidence type="ECO:0000313" key="6">
    <source>
        <dbReference type="EMBL" id="VUW97234.1"/>
    </source>
</evidence>
<dbReference type="InterPro" id="IPR014729">
    <property type="entry name" value="Rossmann-like_a/b/a_fold"/>
</dbReference>
<evidence type="ECO:0000313" key="7">
    <source>
        <dbReference type="Proteomes" id="UP000398619"/>
    </source>
</evidence>
<dbReference type="SUPFAM" id="SSF52402">
    <property type="entry name" value="Adenine nucleotide alpha hydrolases-like"/>
    <property type="match status" value="1"/>
</dbReference>
<name>A0A564SPY1_9FIRM</name>
<feature type="domain" description="Electron transfer flavoprotein alpha/beta-subunit N-terminal" evidence="5">
    <location>
        <begin position="26"/>
        <end position="223"/>
    </location>
</feature>
<dbReference type="Gene3D" id="3.40.50.620">
    <property type="entry name" value="HUPs"/>
    <property type="match status" value="1"/>
</dbReference>
<keyword evidence="3" id="KW-0813">Transport</keyword>
<evidence type="ECO:0000256" key="1">
    <source>
        <dbReference type="ARBA" id="ARBA00007557"/>
    </source>
</evidence>
<proteinExistence type="inferred from homology"/>
<keyword evidence="4" id="KW-0249">Electron transport</keyword>
<dbReference type="SMART" id="SM00893">
    <property type="entry name" value="ETF"/>
    <property type="match status" value="1"/>
</dbReference>
<dbReference type="AlphaFoldDB" id="A0A564SPY1"/>
<dbReference type="Pfam" id="PF01012">
    <property type="entry name" value="ETF"/>
    <property type="match status" value="1"/>
</dbReference>
<comment type="subunit">
    <text evidence="2">Heterodimer of an alpha and a beta subunit.</text>
</comment>
<accession>A0A564SPY1</accession>
<reference evidence="6 7" key="1">
    <citation type="submission" date="2019-07" db="EMBL/GenBank/DDBJ databases">
        <authorList>
            <person name="Hibberd C M."/>
            <person name="Gehrig L. J."/>
            <person name="Chang H.-W."/>
            <person name="Venkatesh S."/>
        </authorList>
    </citation>
    <scope>NUCLEOTIDE SEQUENCE [LARGE SCALE GENOMIC DNA]</scope>
    <source>
        <strain evidence="6">Dorea_longicatena_SSTS_Bg7063</strain>
    </source>
</reference>
<evidence type="ECO:0000256" key="2">
    <source>
        <dbReference type="ARBA" id="ARBA00011355"/>
    </source>
</evidence>
<dbReference type="PANTHER" id="PTHR21294:SF8">
    <property type="entry name" value="ELECTRON TRANSFER FLAVOPROTEIN SUBUNIT BETA"/>
    <property type="match status" value="1"/>
</dbReference>
<evidence type="ECO:0000259" key="5">
    <source>
        <dbReference type="SMART" id="SM00893"/>
    </source>
</evidence>
<dbReference type="Proteomes" id="UP000398619">
    <property type="component" value="Unassembled WGS sequence"/>
</dbReference>
<dbReference type="InterPro" id="IPR014730">
    <property type="entry name" value="ETF_a/b_N"/>
</dbReference>
<evidence type="ECO:0000256" key="3">
    <source>
        <dbReference type="ARBA" id="ARBA00022448"/>
    </source>
</evidence>
<evidence type="ECO:0000256" key="4">
    <source>
        <dbReference type="ARBA" id="ARBA00022982"/>
    </source>
</evidence>
<gene>
    <name evidence="6" type="primary">etfB</name>
    <name evidence="6" type="ORF">DLSSTS7063_00834</name>
</gene>
<comment type="similarity">
    <text evidence="1">Belongs to the ETF beta-subunit/FixA family.</text>
</comment>